<comment type="caution">
    <text evidence="2">The sequence shown here is derived from an EMBL/GenBank/DDBJ whole genome shotgun (WGS) entry which is preliminary data.</text>
</comment>
<dbReference type="PANTHER" id="PTHR42834">
    <property type="entry name" value="ENDONUCLEASE/EXONUCLEASE/PHOSPHATASE FAMILY PROTEIN (AFU_ORTHOLOGUE AFUA_3G09210)"/>
    <property type="match status" value="1"/>
</dbReference>
<name>A0A956M1F9_UNCEI</name>
<dbReference type="EMBL" id="JAGQHR010000744">
    <property type="protein sequence ID" value="MCA9729555.1"/>
    <property type="molecule type" value="Genomic_DNA"/>
</dbReference>
<evidence type="ECO:0008006" key="4">
    <source>
        <dbReference type="Google" id="ProtNLM"/>
    </source>
</evidence>
<evidence type="ECO:0000313" key="2">
    <source>
        <dbReference type="EMBL" id="MCA9729555.1"/>
    </source>
</evidence>
<proteinExistence type="predicted"/>
<accession>A0A956M1F9</accession>
<dbReference type="CDD" id="cd04486">
    <property type="entry name" value="YhcR_OBF_like"/>
    <property type="match status" value="1"/>
</dbReference>
<feature type="signal peptide" evidence="1">
    <location>
        <begin position="1"/>
        <end position="24"/>
    </location>
</feature>
<dbReference type="PANTHER" id="PTHR42834:SF1">
    <property type="entry name" value="ENDONUCLEASE_EXONUCLEASE_PHOSPHATASE FAMILY PROTEIN (AFU_ORTHOLOGUE AFUA_3G09210)"/>
    <property type="match status" value="1"/>
</dbReference>
<sequence>MKLRRLATLLMGALITTAVSSAKADVPIQDIQLGLVDVGSNVIVEDVVVTAVGAFGFFVQEPNADMTFGRKWSGIWVFTNANNGGLQEGDLVRVTGTYIEYFGFSEIDASAGTRTKTGDGVVPPAAFVPLNTVNDTGVDAEAYESVLIKVDSTDPTLYARPLDTFGEWYLATEPTAGVGDSLLVDQYSGFDYNVPPAGSVLTFAAGILVYNFNQYKLAPRDCFRDLGTDCPPILRGAYSTGSTTMNIEYGVPLNAGVMADPGNYELASGVSVNAAVLSSPNVVTLTTGTQDPGAAETVTAFASRSSAGVDGDPDQFANFRSGITTLRRINEVPAPGTSDVSPLLNEVVTVQGTVTGLDGSYYYLQDDDGGAWDAIYCRVAKDGDLHIGDLVRVAGRVNEFFESTQINFQAGVNYFANLGVAPNPPVVNDRTAAQIKYANANKLAEPWENNLVRLTPATVIDSCVVTAGEDCVGRGSPTFQEYELTQAADTAAVDLGTYGQVYYMPCTGDQLAVTGLLRYDFSAYRVTARNGDDLEVISG</sequence>
<evidence type="ECO:0000313" key="3">
    <source>
        <dbReference type="Proteomes" id="UP000697710"/>
    </source>
</evidence>
<protein>
    <recommendedName>
        <fullName evidence="4">DNA-binding protein</fullName>
    </recommendedName>
</protein>
<feature type="non-terminal residue" evidence="2">
    <location>
        <position position="539"/>
    </location>
</feature>
<organism evidence="2 3">
    <name type="scientific">Eiseniibacteriota bacterium</name>
    <dbReference type="NCBI Taxonomy" id="2212470"/>
    <lineage>
        <taxon>Bacteria</taxon>
        <taxon>Candidatus Eiseniibacteriota</taxon>
    </lineage>
</organism>
<dbReference type="Proteomes" id="UP000697710">
    <property type="component" value="Unassembled WGS sequence"/>
</dbReference>
<evidence type="ECO:0000256" key="1">
    <source>
        <dbReference type="SAM" id="SignalP"/>
    </source>
</evidence>
<dbReference type="AlphaFoldDB" id="A0A956M1F9"/>
<feature type="chain" id="PRO_5037326426" description="DNA-binding protein" evidence="1">
    <location>
        <begin position="25"/>
        <end position="539"/>
    </location>
</feature>
<reference evidence="2" key="2">
    <citation type="journal article" date="2021" name="Microbiome">
        <title>Successional dynamics and alternative stable states in a saline activated sludge microbial community over 9 years.</title>
        <authorList>
            <person name="Wang Y."/>
            <person name="Ye J."/>
            <person name="Ju F."/>
            <person name="Liu L."/>
            <person name="Boyd J.A."/>
            <person name="Deng Y."/>
            <person name="Parks D.H."/>
            <person name="Jiang X."/>
            <person name="Yin X."/>
            <person name="Woodcroft B.J."/>
            <person name="Tyson G.W."/>
            <person name="Hugenholtz P."/>
            <person name="Polz M.F."/>
            <person name="Zhang T."/>
        </authorList>
    </citation>
    <scope>NUCLEOTIDE SEQUENCE</scope>
    <source>
        <strain evidence="2">HKST-UBA01</strain>
    </source>
</reference>
<keyword evidence="1" id="KW-0732">Signal</keyword>
<reference evidence="2" key="1">
    <citation type="submission" date="2020-04" db="EMBL/GenBank/DDBJ databases">
        <authorList>
            <person name="Zhang T."/>
        </authorList>
    </citation>
    <scope>NUCLEOTIDE SEQUENCE</scope>
    <source>
        <strain evidence="2">HKST-UBA01</strain>
    </source>
</reference>
<gene>
    <name evidence="2" type="ORF">KC729_17845</name>
</gene>